<keyword evidence="4" id="KW-0863">Zinc-finger</keyword>
<feature type="region of interest" description="Disordered" evidence="7">
    <location>
        <begin position="475"/>
        <end position="498"/>
    </location>
</feature>
<dbReference type="PROSITE" id="PS51915">
    <property type="entry name" value="ZAD"/>
    <property type="match status" value="1"/>
</dbReference>
<protein>
    <submittedName>
        <fullName evidence="8">Uncharacterized protein</fullName>
    </submittedName>
</protein>
<evidence type="ECO:0000256" key="1">
    <source>
        <dbReference type="ARBA" id="ARBA00004123"/>
    </source>
</evidence>
<dbReference type="GO" id="GO:0005634">
    <property type="term" value="C:nucleus"/>
    <property type="evidence" value="ECO:0007669"/>
    <property type="project" value="UniProtKB-SubCell"/>
</dbReference>
<reference evidence="8" key="2">
    <citation type="submission" date="2020-05" db="UniProtKB">
        <authorList>
            <consortium name="EnsemblMetazoa"/>
        </authorList>
    </citation>
    <scope>IDENTIFICATION</scope>
    <source>
        <strain evidence="8">LVP_AGWG</strain>
    </source>
</reference>
<dbReference type="OrthoDB" id="10039931at2759"/>
<keyword evidence="9" id="KW-1185">Reference proteome</keyword>
<evidence type="ECO:0000256" key="6">
    <source>
        <dbReference type="ARBA" id="ARBA00023242"/>
    </source>
</evidence>
<name>A0A1S4FZS7_AEDAE</name>
<keyword evidence="6" id="KW-0539">Nucleus</keyword>
<reference evidence="8 9" key="1">
    <citation type="submission" date="2017-06" db="EMBL/GenBank/DDBJ databases">
        <title>Aedes aegypti genome working group (AGWG) sequencing and assembly.</title>
        <authorList>
            <consortium name="Aedes aegypti Genome Working Group (AGWG)"/>
            <person name="Matthews B.J."/>
        </authorList>
    </citation>
    <scope>NUCLEOTIDE SEQUENCE [LARGE SCALE GENOMIC DNA]</scope>
    <source>
        <strain evidence="8 9">LVP_AGWG</strain>
    </source>
</reference>
<keyword evidence="5" id="KW-0862">Zinc</keyword>
<organism evidence="8 9">
    <name type="scientific">Aedes aegypti</name>
    <name type="common">Yellowfever mosquito</name>
    <name type="synonym">Culex aegypti</name>
    <dbReference type="NCBI Taxonomy" id="7159"/>
    <lineage>
        <taxon>Eukaryota</taxon>
        <taxon>Metazoa</taxon>
        <taxon>Ecdysozoa</taxon>
        <taxon>Arthropoda</taxon>
        <taxon>Hexapoda</taxon>
        <taxon>Insecta</taxon>
        <taxon>Pterygota</taxon>
        <taxon>Neoptera</taxon>
        <taxon>Endopterygota</taxon>
        <taxon>Diptera</taxon>
        <taxon>Nematocera</taxon>
        <taxon>Culicoidea</taxon>
        <taxon>Culicidae</taxon>
        <taxon>Culicinae</taxon>
        <taxon>Aedini</taxon>
        <taxon>Aedes</taxon>
        <taxon>Stegomyia</taxon>
    </lineage>
</organism>
<evidence type="ECO:0000256" key="3">
    <source>
        <dbReference type="ARBA" id="ARBA00022737"/>
    </source>
</evidence>
<evidence type="ECO:0000256" key="7">
    <source>
        <dbReference type="SAM" id="MobiDB-lite"/>
    </source>
</evidence>
<dbReference type="InParanoid" id="A0A1S4FZS7"/>
<evidence type="ECO:0000313" key="9">
    <source>
        <dbReference type="Proteomes" id="UP000008820"/>
    </source>
</evidence>
<dbReference type="PANTHER" id="PTHR23225:SF2">
    <property type="entry name" value="AT09679P-RELATED"/>
    <property type="match status" value="1"/>
</dbReference>
<evidence type="ECO:0000256" key="5">
    <source>
        <dbReference type="ARBA" id="ARBA00022833"/>
    </source>
</evidence>
<dbReference type="PROSITE" id="PS00028">
    <property type="entry name" value="ZINC_FINGER_C2H2_1"/>
    <property type="match status" value="8"/>
</dbReference>
<dbReference type="PANTHER" id="PTHR23225">
    <property type="entry name" value="ZINC FINGER PROTEIN"/>
    <property type="match status" value="1"/>
</dbReference>
<dbReference type="GO" id="GO:0008270">
    <property type="term" value="F:zinc ion binding"/>
    <property type="evidence" value="ECO:0007669"/>
    <property type="project" value="UniProtKB-UniRule"/>
</dbReference>
<dbReference type="InterPro" id="IPR012934">
    <property type="entry name" value="Znf_AD"/>
</dbReference>
<evidence type="ECO:0000313" key="8">
    <source>
        <dbReference type="EnsemblMetazoa" id="AAEL013562-PA"/>
    </source>
</evidence>
<dbReference type="SMART" id="SM00868">
    <property type="entry name" value="zf-AD"/>
    <property type="match status" value="1"/>
</dbReference>
<dbReference type="Pfam" id="PF13912">
    <property type="entry name" value="zf-C2H2_6"/>
    <property type="match status" value="2"/>
</dbReference>
<dbReference type="GO" id="GO:0003700">
    <property type="term" value="F:DNA-binding transcription factor activity"/>
    <property type="evidence" value="ECO:0007669"/>
    <property type="project" value="InterPro"/>
</dbReference>
<dbReference type="VEuPathDB" id="VectorBase:AAEL013562"/>
<comment type="subcellular location">
    <subcellularLocation>
        <location evidence="1">Nucleus</location>
    </subcellularLocation>
</comment>
<keyword evidence="2" id="KW-0479">Metal-binding</keyword>
<keyword evidence="3" id="KW-0677">Repeat</keyword>
<proteinExistence type="predicted"/>
<dbReference type="SMART" id="SM00355">
    <property type="entry name" value="ZnF_C2H2"/>
    <property type="match status" value="9"/>
</dbReference>
<dbReference type="EnsemblMetazoa" id="AAEL013562-RA">
    <property type="protein sequence ID" value="AAEL013562-PA"/>
    <property type="gene ID" value="AAEL013562"/>
</dbReference>
<sequence length="498" mass="57447">MASAQRICRLCLDTKDLQSSPSLYDGIIQAKIITIFNFPFDSRASLPSSICAHCLFKIDDFHEFTETVRQNQEQLKAREAILAQNIKVEPTVANEDPAEVKEPSIAIKSETFNDEPPVETIPVQVEHDEARVVSVDSNQCIVQSHQDETLQFKIEFEEPEIPRDKESPVEEIDKTEKEDRLIREFFSLNCETCSESFDSFSQLKQHTTVVHDKKLVIRCCNKDLTRRYYVLDHIALHLNPNHFQCEVCTKVYKRRTDLTHHRLRMHGGEEARPFKCDQCHASFPKSYLLNAHLSKHVQVECDVCHKKLSNPVSLRNHKIQVHSKGNKHVCDICGLELSSKPALQRHKDLHKPVKPEDRIACPICSKWFPSAEKVKFHIRYLHEGNETACDVCQQVYPNKRAMDAHKVRVHSKTAHECDICGKKFTRKLALKEHYSIHTGEKLYRCDLCGISISNSSFLYKHKKLKHPDEYLAEKQKAYASRSHQVDDQDQKGDVEMGD</sequence>
<dbReference type="PROSITE" id="PS50157">
    <property type="entry name" value="ZINC_FINGER_C2H2_2"/>
    <property type="match status" value="8"/>
</dbReference>
<dbReference type="AlphaFoldDB" id="A0A1S4FZS7"/>
<dbReference type="FunFam" id="3.30.160.60:FF:000145">
    <property type="entry name" value="Zinc finger protein 574"/>
    <property type="match status" value="1"/>
</dbReference>
<gene>
    <name evidence="8" type="primary">5578172</name>
</gene>
<evidence type="ECO:0000256" key="4">
    <source>
        <dbReference type="ARBA" id="ARBA00022771"/>
    </source>
</evidence>
<feature type="compositionally biased region" description="Basic and acidic residues" evidence="7">
    <location>
        <begin position="483"/>
        <end position="498"/>
    </location>
</feature>
<dbReference type="Proteomes" id="UP000008820">
    <property type="component" value="Chromosome 2"/>
</dbReference>
<dbReference type="Gene3D" id="3.30.160.60">
    <property type="entry name" value="Classic Zinc Finger"/>
    <property type="match status" value="6"/>
</dbReference>
<dbReference type="Pfam" id="PF00096">
    <property type="entry name" value="zf-C2H2"/>
    <property type="match status" value="2"/>
</dbReference>
<evidence type="ECO:0000256" key="2">
    <source>
        <dbReference type="ARBA" id="ARBA00022723"/>
    </source>
</evidence>
<accession>A0A1S4FZS7</accession>
<dbReference type="Pfam" id="PF07776">
    <property type="entry name" value="zf-AD"/>
    <property type="match status" value="1"/>
</dbReference>
<dbReference type="InterPro" id="IPR036236">
    <property type="entry name" value="Znf_C2H2_sf"/>
</dbReference>
<dbReference type="InterPro" id="IPR039970">
    <property type="entry name" value="TF_Grauzone"/>
</dbReference>
<dbReference type="SUPFAM" id="SSF57667">
    <property type="entry name" value="beta-beta-alpha zinc fingers"/>
    <property type="match status" value="4"/>
</dbReference>
<dbReference type="InterPro" id="IPR013087">
    <property type="entry name" value="Znf_C2H2_type"/>
</dbReference>
<dbReference type="Gene3D" id="3.40.1800.20">
    <property type="match status" value="1"/>
</dbReference>
<dbReference type="SUPFAM" id="SSF57716">
    <property type="entry name" value="Glucocorticoid receptor-like (DNA-binding domain)"/>
    <property type="match status" value="1"/>
</dbReference>